<sequence length="676" mass="76845">MDRLQSHVTEFLKKLWKKVVYIRSTIYEILNSNCIAGLIIYLRPNIDESKALSHDAACPNIVDVIHPHNDQCTSRNSWNLEGYILPQGLRNIDWKMQIMYMFNQSDFDIIKKCYYLFNAPKKDASMISFPLCVVSFGVFSSAAGSSEICLRRSYSWQNLLSIRKKMFCDHLLGVNVFVLIPPRFSSSSEAVSMMTARYLMLTARVDSFGLIPELSPGEISVVTSVIALLATIHTIGKQSDIFKHASNISNRYLIIAFFDGESFDYIGSSHTAYNMMKGLFPQRQLKEQLDSITASQLEVIIDLQQLGTGDGVKLNVLADGRQLNEVSRNIFCTQQCKVDKSKQRSKCVVIVFYCCFSNQLQEMISSLSYGARAVGGTIVHPTNSSRIPPSSWYSFSRISSSIRGIVLAPFREKYEYRRINSILDRAQWNASQRSSAISEVIVAASAVLRVAADYVRLDAAQKQALKIDSRFVTELFECLIDAPDWFSCDFLTQLVGSRYKPNLRFYSGKSTYPSRVHRNPLSFLVHAIAVYLIGSKMTYDDAEDEVVCKNLHKLDNAYTYTWQPDPENGSYYCYRSSVYRHLTYSPAFDIDGNLDAQFSYFFLTLATLSYLGYNFSNRTYSTWTESFYRTEDIVLYLIVDQSHEVTLIVVGLLSVAVSFLIVCRCDDDDILIGREE</sequence>
<evidence type="ECO:0000256" key="3">
    <source>
        <dbReference type="ARBA" id="ARBA00015303"/>
    </source>
</evidence>
<reference evidence="12 13" key="1">
    <citation type="submission" date="2013-11" db="EMBL/GenBank/DDBJ databases">
        <title>Draft genome of the bovine lungworm Dictyocaulus viviparus.</title>
        <authorList>
            <person name="Mitreva M."/>
        </authorList>
    </citation>
    <scope>NUCLEOTIDE SEQUENCE [LARGE SCALE GENOMIC DNA]</scope>
    <source>
        <strain evidence="12 13">HannoverDv2000</strain>
    </source>
</reference>
<evidence type="ECO:0000256" key="2">
    <source>
        <dbReference type="ARBA" id="ARBA00007717"/>
    </source>
</evidence>
<evidence type="ECO:0000256" key="9">
    <source>
        <dbReference type="ARBA" id="ARBA00023180"/>
    </source>
</evidence>
<evidence type="ECO:0000256" key="10">
    <source>
        <dbReference type="SAM" id="Phobius"/>
    </source>
</evidence>
<gene>
    <name evidence="12" type="ORF">DICVIV_02179</name>
</gene>
<evidence type="ECO:0000256" key="6">
    <source>
        <dbReference type="ARBA" id="ARBA00022976"/>
    </source>
</evidence>
<feature type="transmembrane region" description="Helical" evidence="10">
    <location>
        <begin position="20"/>
        <end position="42"/>
    </location>
</feature>
<keyword evidence="9" id="KW-0325">Glycoprotein</keyword>
<dbReference type="GO" id="GO:0007219">
    <property type="term" value="P:Notch signaling pathway"/>
    <property type="evidence" value="ECO:0007669"/>
    <property type="project" value="UniProtKB-KW"/>
</dbReference>
<comment type="subcellular location">
    <subcellularLocation>
        <location evidence="1">Membrane</location>
        <topology evidence="1">Single-pass type I membrane protein</topology>
    </subcellularLocation>
</comment>
<dbReference type="SUPFAM" id="SSF53187">
    <property type="entry name" value="Zn-dependent exopeptidases"/>
    <property type="match status" value="1"/>
</dbReference>
<keyword evidence="7 10" id="KW-1133">Transmembrane helix</keyword>
<evidence type="ECO:0000259" key="11">
    <source>
        <dbReference type="Pfam" id="PF18266"/>
    </source>
</evidence>
<reference evidence="13" key="2">
    <citation type="journal article" date="2016" name="Sci. Rep.">
        <title>Dictyocaulus viviparus genome, variome and transcriptome elucidate lungworm biology and support future intervention.</title>
        <authorList>
            <person name="McNulty S.N."/>
            <person name="Strube C."/>
            <person name="Rosa B.A."/>
            <person name="Martin J.C."/>
            <person name="Tyagi R."/>
            <person name="Choi Y.J."/>
            <person name="Wang Q."/>
            <person name="Hallsworth Pepin K."/>
            <person name="Zhang X."/>
            <person name="Ozersky P."/>
            <person name="Wilson R.K."/>
            <person name="Sternberg P.W."/>
            <person name="Gasser R.B."/>
            <person name="Mitreva M."/>
        </authorList>
    </citation>
    <scope>NUCLEOTIDE SEQUENCE [LARGE SCALE GENOMIC DNA]</scope>
    <source>
        <strain evidence="13">HannoverDv2000</strain>
    </source>
</reference>
<evidence type="ECO:0000256" key="8">
    <source>
        <dbReference type="ARBA" id="ARBA00023136"/>
    </source>
</evidence>
<dbReference type="InterPro" id="IPR008710">
    <property type="entry name" value="Nicastrin"/>
</dbReference>
<dbReference type="EMBL" id="KN716179">
    <property type="protein sequence ID" value="KJH51643.1"/>
    <property type="molecule type" value="Genomic_DNA"/>
</dbReference>
<evidence type="ECO:0000313" key="13">
    <source>
        <dbReference type="Proteomes" id="UP000053766"/>
    </source>
</evidence>
<evidence type="ECO:0000256" key="5">
    <source>
        <dbReference type="ARBA" id="ARBA00022729"/>
    </source>
</evidence>
<feature type="domain" description="Nicastrin small lobe" evidence="11">
    <location>
        <begin position="23"/>
        <end position="142"/>
    </location>
</feature>
<dbReference type="GO" id="GO:0007220">
    <property type="term" value="P:Notch receptor processing"/>
    <property type="evidence" value="ECO:0007669"/>
    <property type="project" value="TreeGrafter"/>
</dbReference>
<dbReference type="STRING" id="29172.A0A0D8Y433"/>
<dbReference type="PANTHER" id="PTHR21092:SF0">
    <property type="entry name" value="NICASTRIN"/>
    <property type="match status" value="1"/>
</dbReference>
<keyword evidence="5" id="KW-0732">Signal</keyword>
<dbReference type="Proteomes" id="UP000053766">
    <property type="component" value="Unassembled WGS sequence"/>
</dbReference>
<dbReference type="AlphaFoldDB" id="A0A0D8Y433"/>
<accession>A0A0D8Y433</accession>
<dbReference type="GO" id="GO:0005886">
    <property type="term" value="C:plasma membrane"/>
    <property type="evidence" value="ECO:0007669"/>
    <property type="project" value="TreeGrafter"/>
</dbReference>
<dbReference type="InterPro" id="IPR041084">
    <property type="entry name" value="Ncstrn_small"/>
</dbReference>
<proteinExistence type="inferred from homology"/>
<keyword evidence="4 10" id="KW-0812">Transmembrane</keyword>
<dbReference type="OrthoDB" id="755951at2759"/>
<evidence type="ECO:0000256" key="1">
    <source>
        <dbReference type="ARBA" id="ARBA00004479"/>
    </source>
</evidence>
<dbReference type="Pfam" id="PF18266">
    <property type="entry name" value="Ncstrn_small"/>
    <property type="match status" value="1"/>
</dbReference>
<evidence type="ECO:0000256" key="7">
    <source>
        <dbReference type="ARBA" id="ARBA00022989"/>
    </source>
</evidence>
<evidence type="ECO:0000313" key="12">
    <source>
        <dbReference type="EMBL" id="KJH51643.1"/>
    </source>
</evidence>
<dbReference type="PANTHER" id="PTHR21092">
    <property type="entry name" value="NICASTRIN"/>
    <property type="match status" value="1"/>
</dbReference>
<organism evidence="12 13">
    <name type="scientific">Dictyocaulus viviparus</name>
    <name type="common">Bovine lungworm</name>
    <dbReference type="NCBI Taxonomy" id="29172"/>
    <lineage>
        <taxon>Eukaryota</taxon>
        <taxon>Metazoa</taxon>
        <taxon>Ecdysozoa</taxon>
        <taxon>Nematoda</taxon>
        <taxon>Chromadorea</taxon>
        <taxon>Rhabditida</taxon>
        <taxon>Rhabditina</taxon>
        <taxon>Rhabditomorpha</taxon>
        <taxon>Strongyloidea</taxon>
        <taxon>Metastrongylidae</taxon>
        <taxon>Dictyocaulus</taxon>
    </lineage>
</organism>
<evidence type="ECO:0000256" key="4">
    <source>
        <dbReference type="ARBA" id="ARBA00022692"/>
    </source>
</evidence>
<keyword evidence="13" id="KW-1185">Reference proteome</keyword>
<name>A0A0D8Y433_DICVI</name>
<dbReference type="GO" id="GO:0016485">
    <property type="term" value="P:protein processing"/>
    <property type="evidence" value="ECO:0007669"/>
    <property type="project" value="InterPro"/>
</dbReference>
<dbReference type="Pfam" id="PF05450">
    <property type="entry name" value="Nicastrin"/>
    <property type="match status" value="2"/>
</dbReference>
<dbReference type="Gene3D" id="3.40.630.10">
    <property type="entry name" value="Zn peptidases"/>
    <property type="match status" value="1"/>
</dbReference>
<comment type="similarity">
    <text evidence="2">Belongs to the nicastrin family.</text>
</comment>
<keyword evidence="6" id="KW-0914">Notch signaling pathway</keyword>
<keyword evidence="8 10" id="KW-0472">Membrane</keyword>
<protein>
    <recommendedName>
        <fullName evidence="3">Nicastrin</fullName>
    </recommendedName>
</protein>